<accession>A0A7C9DIU3</accession>
<reference evidence="1" key="1">
    <citation type="journal article" date="2013" name="J. Plant Res.">
        <title>Effect of fungi and light on seed germination of three Opuntia species from semiarid lands of central Mexico.</title>
        <authorList>
            <person name="Delgado-Sanchez P."/>
            <person name="Jimenez-Bremont J.F."/>
            <person name="Guerrero-Gonzalez Mde L."/>
            <person name="Flores J."/>
        </authorList>
    </citation>
    <scope>NUCLEOTIDE SEQUENCE</scope>
    <source>
        <tissue evidence="1">Cladode</tissue>
    </source>
</reference>
<name>A0A7C9DIU3_OPUST</name>
<reference evidence="1" key="2">
    <citation type="submission" date="2020-07" db="EMBL/GenBank/DDBJ databases">
        <authorList>
            <person name="Vera ALvarez R."/>
            <person name="Arias-Moreno D.M."/>
            <person name="Jimenez-Jacinto V."/>
            <person name="Jimenez-Bremont J.F."/>
            <person name="Swaminathan K."/>
            <person name="Moose S.P."/>
            <person name="Guerrero-Gonzalez M.L."/>
            <person name="Marino-Ramirez L."/>
            <person name="Landsman D."/>
            <person name="Rodriguez-Kessler M."/>
            <person name="Delgado-Sanchez P."/>
        </authorList>
    </citation>
    <scope>NUCLEOTIDE SEQUENCE</scope>
    <source>
        <tissue evidence="1">Cladode</tissue>
    </source>
</reference>
<organism evidence="1">
    <name type="scientific">Opuntia streptacantha</name>
    <name type="common">Prickly pear cactus</name>
    <name type="synonym">Opuntia cardona</name>
    <dbReference type="NCBI Taxonomy" id="393608"/>
    <lineage>
        <taxon>Eukaryota</taxon>
        <taxon>Viridiplantae</taxon>
        <taxon>Streptophyta</taxon>
        <taxon>Embryophyta</taxon>
        <taxon>Tracheophyta</taxon>
        <taxon>Spermatophyta</taxon>
        <taxon>Magnoliopsida</taxon>
        <taxon>eudicotyledons</taxon>
        <taxon>Gunneridae</taxon>
        <taxon>Pentapetalae</taxon>
        <taxon>Caryophyllales</taxon>
        <taxon>Cactineae</taxon>
        <taxon>Cactaceae</taxon>
        <taxon>Opuntioideae</taxon>
        <taxon>Opuntia</taxon>
    </lineage>
</organism>
<dbReference type="AlphaFoldDB" id="A0A7C9DIU3"/>
<protein>
    <submittedName>
        <fullName evidence="1">Uncharacterized protein</fullName>
    </submittedName>
</protein>
<sequence>MLIRLSSSQVLFASVTSQMWTINVCLFSRQVHQTSEHFTLLSLLHFFHFIWRRKGPNLLILRQMSLDTRSSLTSGLSFNQTLSPTMKVCNPVILCATELPSCLT</sequence>
<proteinExistence type="predicted"/>
<dbReference type="EMBL" id="GISG01107864">
    <property type="protein sequence ID" value="MBA4638069.1"/>
    <property type="molecule type" value="Transcribed_RNA"/>
</dbReference>
<evidence type="ECO:0000313" key="1">
    <source>
        <dbReference type="EMBL" id="MBA4638069.1"/>
    </source>
</evidence>